<reference evidence="2" key="1">
    <citation type="submission" date="2018-05" db="EMBL/GenBank/DDBJ databases">
        <authorList>
            <person name="Lanie J.A."/>
            <person name="Ng W.-L."/>
            <person name="Kazmierczak K.M."/>
            <person name="Andrzejewski T.M."/>
            <person name="Davidsen T.M."/>
            <person name="Wayne K.J."/>
            <person name="Tettelin H."/>
            <person name="Glass J.I."/>
            <person name="Rusch D."/>
            <person name="Podicherti R."/>
            <person name="Tsui H.-C.T."/>
            <person name="Winkler M.E."/>
        </authorList>
    </citation>
    <scope>NUCLEOTIDE SEQUENCE</scope>
</reference>
<proteinExistence type="predicted"/>
<organism evidence="2">
    <name type="scientific">marine metagenome</name>
    <dbReference type="NCBI Taxonomy" id="408172"/>
    <lineage>
        <taxon>unclassified sequences</taxon>
        <taxon>metagenomes</taxon>
        <taxon>ecological metagenomes</taxon>
    </lineage>
</organism>
<name>A0A382AYM0_9ZZZZ</name>
<feature type="compositionally biased region" description="Basic and acidic residues" evidence="1">
    <location>
        <begin position="314"/>
        <end position="325"/>
    </location>
</feature>
<feature type="region of interest" description="Disordered" evidence="1">
    <location>
        <begin position="304"/>
        <end position="325"/>
    </location>
</feature>
<gene>
    <name evidence="2" type="ORF">METZ01_LOCUS158931</name>
</gene>
<dbReference type="EMBL" id="UINC01027210">
    <property type="protein sequence ID" value="SVB06077.1"/>
    <property type="molecule type" value="Genomic_DNA"/>
</dbReference>
<protein>
    <submittedName>
        <fullName evidence="2">Uncharacterized protein</fullName>
    </submittedName>
</protein>
<dbReference type="AlphaFoldDB" id="A0A382AYM0"/>
<sequence length="325" mass="36817">VHHRPDVDHPRAVPTHRGDRTFADMQAPLAFAVEGKKNRALDHHLLVERQASDLDDAEVVVVARSGRSAHHPITGFSPTEADEEALVLLRRHRFEKATDPDEPDDGRVRTTQHRCSQCCGVEQFVRPHERVVDSQHIHERKVTEGELAPLAPREVHPHDLGTWRHVGDRYPSPGHVPGSRPGNGRLDEHREGIVGARRQRNDDKIRPGQRRCPVRPVAAQHDHDRTTCRPHGGDRIDRILFRAGQRTSHPIQVDAPDRLSRTSHDPVWVMVHDEARRTGLPSAKDHPSDDVDLVLERHLPGCRHRTSHIGPGTRIDHETYRHAPT</sequence>
<evidence type="ECO:0000313" key="2">
    <source>
        <dbReference type="EMBL" id="SVB06077.1"/>
    </source>
</evidence>
<feature type="region of interest" description="Disordered" evidence="1">
    <location>
        <begin position="168"/>
        <end position="233"/>
    </location>
</feature>
<feature type="non-terminal residue" evidence="2">
    <location>
        <position position="325"/>
    </location>
</feature>
<feature type="non-terminal residue" evidence="2">
    <location>
        <position position="1"/>
    </location>
</feature>
<feature type="compositionally biased region" description="Basic and acidic residues" evidence="1">
    <location>
        <begin position="220"/>
        <end position="233"/>
    </location>
</feature>
<evidence type="ECO:0000256" key="1">
    <source>
        <dbReference type="SAM" id="MobiDB-lite"/>
    </source>
</evidence>
<accession>A0A382AYM0</accession>